<dbReference type="Proteomes" id="UP001285244">
    <property type="component" value="Unassembled WGS sequence"/>
</dbReference>
<gene>
    <name evidence="9" type="ORF">MOZ64_00595</name>
</gene>
<keyword evidence="7" id="KW-0418">Kinase</keyword>
<feature type="domain" description="PTS EIIA type-4" evidence="8">
    <location>
        <begin position="1"/>
        <end position="124"/>
    </location>
</feature>
<keyword evidence="10" id="KW-1185">Reference proteome</keyword>
<reference evidence="9 10" key="1">
    <citation type="submission" date="2022-03" db="EMBL/GenBank/DDBJ databases">
        <title>Novel taxa within the pig intestine.</title>
        <authorList>
            <person name="Wylensek D."/>
            <person name="Bishof K."/>
            <person name="Afrizal A."/>
            <person name="Clavel T."/>
        </authorList>
    </citation>
    <scope>NUCLEOTIDE SEQUENCE [LARGE SCALE GENOMIC DNA]</scope>
    <source>
        <strain evidence="9 10">Cla-KB-P134</strain>
    </source>
</reference>
<evidence type="ECO:0000256" key="2">
    <source>
        <dbReference type="ARBA" id="ARBA00022448"/>
    </source>
</evidence>
<dbReference type="InterPro" id="IPR051471">
    <property type="entry name" value="Bacterial_PTS_sugar_comp"/>
</dbReference>
<comment type="caution">
    <text evidence="9">The sequence shown here is derived from an EMBL/GenBank/DDBJ whole genome shotgun (WGS) entry which is preliminary data.</text>
</comment>
<keyword evidence="3" id="KW-0963">Cytoplasm</keyword>
<name>A0ABU4WIF8_9FIRM</name>
<dbReference type="CDD" id="cd00006">
    <property type="entry name" value="PTS_IIA_man"/>
    <property type="match status" value="1"/>
</dbReference>
<dbReference type="EMBL" id="JALBUS010000001">
    <property type="protein sequence ID" value="MDX8416344.1"/>
    <property type="molecule type" value="Genomic_DNA"/>
</dbReference>
<dbReference type="PANTHER" id="PTHR33799">
    <property type="entry name" value="PTS PERMEASE-RELATED-RELATED"/>
    <property type="match status" value="1"/>
</dbReference>
<keyword evidence="2" id="KW-0813">Transport</keyword>
<dbReference type="Pfam" id="PF03610">
    <property type="entry name" value="EIIA-man"/>
    <property type="match status" value="1"/>
</dbReference>
<keyword evidence="6" id="KW-0598">Phosphotransferase system</keyword>
<protein>
    <submittedName>
        <fullName evidence="9">PTS sugar transporter subunit IIA</fullName>
    </submittedName>
</protein>
<dbReference type="PANTHER" id="PTHR33799:SF1">
    <property type="entry name" value="PTS SYSTEM MANNOSE-SPECIFIC EIIAB COMPONENT-RELATED"/>
    <property type="match status" value="1"/>
</dbReference>
<proteinExistence type="predicted"/>
<dbReference type="Gene3D" id="3.40.50.510">
    <property type="entry name" value="Phosphotransferase system, mannose-type IIA component"/>
    <property type="match status" value="1"/>
</dbReference>
<keyword evidence="4 9" id="KW-0762">Sugar transport</keyword>
<dbReference type="PROSITE" id="PS51096">
    <property type="entry name" value="PTS_EIIA_TYPE_4"/>
    <property type="match status" value="1"/>
</dbReference>
<evidence type="ECO:0000256" key="1">
    <source>
        <dbReference type="ARBA" id="ARBA00004496"/>
    </source>
</evidence>
<evidence type="ECO:0000256" key="3">
    <source>
        <dbReference type="ARBA" id="ARBA00022490"/>
    </source>
</evidence>
<keyword evidence="5" id="KW-0808">Transferase</keyword>
<dbReference type="SUPFAM" id="SSF53062">
    <property type="entry name" value="PTS system fructose IIA component-like"/>
    <property type="match status" value="1"/>
</dbReference>
<evidence type="ECO:0000256" key="5">
    <source>
        <dbReference type="ARBA" id="ARBA00022679"/>
    </source>
</evidence>
<dbReference type="InterPro" id="IPR033887">
    <property type="entry name" value="PTS_IIA_man"/>
</dbReference>
<dbReference type="InterPro" id="IPR036662">
    <property type="entry name" value="PTS_EIIA_man-typ_sf"/>
</dbReference>
<sequence length="140" mass="15390">MKGIILASHGKMADGLLDSLELFNGQLSQVQALCLLPGEEIPLFIQRIQKAVSQVDTGDGVVIFCDLLFGSPCNCSSVLIKDTKMANKVDIITGMNLPMVMEFLASRERNISSDEIINVGREGIQDFVDIYRQSKIAKEK</sequence>
<evidence type="ECO:0000259" key="8">
    <source>
        <dbReference type="PROSITE" id="PS51096"/>
    </source>
</evidence>
<accession>A0ABU4WIF8</accession>
<evidence type="ECO:0000256" key="4">
    <source>
        <dbReference type="ARBA" id="ARBA00022597"/>
    </source>
</evidence>
<comment type="subcellular location">
    <subcellularLocation>
        <location evidence="1">Cytoplasm</location>
    </subcellularLocation>
</comment>
<organism evidence="9 10">
    <name type="scientific">Absicoccus intestinalis</name>
    <dbReference type="NCBI Taxonomy" id="2926319"/>
    <lineage>
        <taxon>Bacteria</taxon>
        <taxon>Bacillati</taxon>
        <taxon>Bacillota</taxon>
        <taxon>Erysipelotrichia</taxon>
        <taxon>Erysipelotrichales</taxon>
        <taxon>Erysipelotrichaceae</taxon>
        <taxon>Absicoccus</taxon>
    </lineage>
</organism>
<dbReference type="RefSeq" id="WP_320324681.1">
    <property type="nucleotide sequence ID" value="NZ_JALBUS010000001.1"/>
</dbReference>
<evidence type="ECO:0000313" key="10">
    <source>
        <dbReference type="Proteomes" id="UP001285244"/>
    </source>
</evidence>
<evidence type="ECO:0000256" key="7">
    <source>
        <dbReference type="ARBA" id="ARBA00022777"/>
    </source>
</evidence>
<dbReference type="InterPro" id="IPR004701">
    <property type="entry name" value="PTS_EIIA_man-typ"/>
</dbReference>
<evidence type="ECO:0000313" key="9">
    <source>
        <dbReference type="EMBL" id="MDX8416344.1"/>
    </source>
</evidence>
<evidence type="ECO:0000256" key="6">
    <source>
        <dbReference type="ARBA" id="ARBA00022683"/>
    </source>
</evidence>